<organism evidence="8 9">
    <name type="scientific">Methylomonas lenta</name>
    <dbReference type="NCBI Taxonomy" id="980561"/>
    <lineage>
        <taxon>Bacteria</taxon>
        <taxon>Pseudomonadati</taxon>
        <taxon>Pseudomonadota</taxon>
        <taxon>Gammaproteobacteria</taxon>
        <taxon>Methylococcales</taxon>
        <taxon>Methylococcaceae</taxon>
        <taxon>Methylomonas</taxon>
    </lineage>
</organism>
<evidence type="ECO:0000259" key="6">
    <source>
        <dbReference type="Pfam" id="PF01782"/>
    </source>
</evidence>
<keyword evidence="4 5" id="KW-0143">Chaperone</keyword>
<dbReference type="GO" id="GO:0043022">
    <property type="term" value="F:ribosome binding"/>
    <property type="evidence" value="ECO:0007669"/>
    <property type="project" value="InterPro"/>
</dbReference>
<dbReference type="SUPFAM" id="SSF50346">
    <property type="entry name" value="PRC-barrel domain"/>
    <property type="match status" value="1"/>
</dbReference>
<sequence length="169" mass="18621">MPSGDYLNAGNISGVFGVKGLVKIFSFTDPRENILRYSPWFLQKNNQIKEIKVVGGQRQGNNVVAELEGITDRDAALALMGSEILILKQLLPKPKPGEYYWADLVGLTVETETGVKLGIVDHLLETGANDVLVVKEGETERLIPFLQPQTVLKIDLAAGLMIVDWDPDF</sequence>
<evidence type="ECO:0000256" key="1">
    <source>
        <dbReference type="ARBA" id="ARBA00022490"/>
    </source>
</evidence>
<dbReference type="STRING" id="980561.A1359_02575"/>
<dbReference type="SUPFAM" id="SSF50447">
    <property type="entry name" value="Translation proteins"/>
    <property type="match status" value="1"/>
</dbReference>
<dbReference type="PANTHER" id="PTHR33692:SF1">
    <property type="entry name" value="RIBOSOME MATURATION FACTOR RIMM"/>
    <property type="match status" value="1"/>
</dbReference>
<feature type="domain" description="RimM N-terminal" evidence="6">
    <location>
        <begin position="10"/>
        <end position="88"/>
    </location>
</feature>
<dbReference type="InterPro" id="IPR009000">
    <property type="entry name" value="Transl_B-barrel_sf"/>
</dbReference>
<dbReference type="InterPro" id="IPR011961">
    <property type="entry name" value="RimM"/>
</dbReference>
<dbReference type="Pfam" id="PF24986">
    <property type="entry name" value="PRC_RimM"/>
    <property type="match status" value="1"/>
</dbReference>
<dbReference type="Gene3D" id="2.40.30.60">
    <property type="entry name" value="RimM"/>
    <property type="match status" value="1"/>
</dbReference>
<comment type="subcellular location">
    <subcellularLocation>
        <location evidence="5">Cytoplasm</location>
    </subcellularLocation>
</comment>
<dbReference type="NCBIfam" id="TIGR02273">
    <property type="entry name" value="16S_RimM"/>
    <property type="match status" value="1"/>
</dbReference>
<dbReference type="Proteomes" id="UP000078476">
    <property type="component" value="Unassembled WGS sequence"/>
</dbReference>
<comment type="caution">
    <text evidence="8">The sequence shown here is derived from an EMBL/GenBank/DDBJ whole genome shotgun (WGS) entry which is preliminary data.</text>
</comment>
<protein>
    <recommendedName>
        <fullName evidence="5">Ribosome maturation factor RimM</fullName>
    </recommendedName>
</protein>
<comment type="domain">
    <text evidence="5">The PRC barrel domain binds ribosomal protein uS19.</text>
</comment>
<keyword evidence="9" id="KW-1185">Reference proteome</keyword>
<dbReference type="GO" id="GO:0005737">
    <property type="term" value="C:cytoplasm"/>
    <property type="evidence" value="ECO:0007669"/>
    <property type="project" value="UniProtKB-SubCell"/>
</dbReference>
<dbReference type="OrthoDB" id="9783509at2"/>
<dbReference type="RefSeq" id="WP_066976952.1">
    <property type="nucleotide sequence ID" value="NZ_LUUI01000022.1"/>
</dbReference>
<comment type="function">
    <text evidence="5">An accessory protein needed during the final step in the assembly of 30S ribosomal subunit, possibly for assembly of the head region. Essential for efficient processing of 16S rRNA. May be needed both before and after RbfA during the maturation of 16S rRNA. It has affinity for free ribosomal 30S subunits but not for 70S ribosomes.</text>
</comment>
<feature type="domain" description="Ribosome maturation factor RimM PRC barrel" evidence="7">
    <location>
        <begin position="101"/>
        <end position="166"/>
    </location>
</feature>
<dbReference type="GO" id="GO:0005840">
    <property type="term" value="C:ribosome"/>
    <property type="evidence" value="ECO:0007669"/>
    <property type="project" value="InterPro"/>
</dbReference>
<evidence type="ECO:0000259" key="7">
    <source>
        <dbReference type="Pfam" id="PF24986"/>
    </source>
</evidence>
<keyword evidence="1 5" id="KW-0963">Cytoplasm</keyword>
<dbReference type="HAMAP" id="MF_00014">
    <property type="entry name" value="Ribosome_mat_RimM"/>
    <property type="match status" value="1"/>
</dbReference>
<dbReference type="EMBL" id="LUUI01000022">
    <property type="protein sequence ID" value="OAI21053.1"/>
    <property type="molecule type" value="Genomic_DNA"/>
</dbReference>
<dbReference type="InterPro" id="IPR002676">
    <property type="entry name" value="RimM_N"/>
</dbReference>
<evidence type="ECO:0000256" key="3">
    <source>
        <dbReference type="ARBA" id="ARBA00022552"/>
    </source>
</evidence>
<gene>
    <name evidence="5" type="primary">rimM</name>
    <name evidence="8" type="ORF">A1359_02575</name>
</gene>
<evidence type="ECO:0000313" key="8">
    <source>
        <dbReference type="EMBL" id="OAI21053.1"/>
    </source>
</evidence>
<evidence type="ECO:0000313" key="9">
    <source>
        <dbReference type="Proteomes" id="UP000078476"/>
    </source>
</evidence>
<dbReference type="InterPro" id="IPR056792">
    <property type="entry name" value="PRC_RimM"/>
</dbReference>
<dbReference type="GO" id="GO:0006364">
    <property type="term" value="P:rRNA processing"/>
    <property type="evidence" value="ECO:0007669"/>
    <property type="project" value="UniProtKB-UniRule"/>
</dbReference>
<comment type="similarity">
    <text evidence="5">Belongs to the RimM family.</text>
</comment>
<reference evidence="8 9" key="1">
    <citation type="submission" date="2016-03" db="EMBL/GenBank/DDBJ databases">
        <authorList>
            <person name="Ploux O."/>
        </authorList>
    </citation>
    <scope>NUCLEOTIDE SEQUENCE [LARGE SCALE GENOMIC DNA]</scope>
    <source>
        <strain evidence="8 9">R-45370</strain>
    </source>
</reference>
<dbReference type="GO" id="GO:0042274">
    <property type="term" value="P:ribosomal small subunit biogenesis"/>
    <property type="evidence" value="ECO:0007669"/>
    <property type="project" value="UniProtKB-UniRule"/>
</dbReference>
<dbReference type="Gene3D" id="2.30.30.240">
    <property type="entry name" value="PRC-barrel domain"/>
    <property type="match status" value="1"/>
</dbReference>
<accession>A0A177NUT0</accession>
<dbReference type="InterPro" id="IPR011033">
    <property type="entry name" value="PRC_barrel-like_sf"/>
</dbReference>
<evidence type="ECO:0000256" key="2">
    <source>
        <dbReference type="ARBA" id="ARBA00022517"/>
    </source>
</evidence>
<name>A0A177NUT0_9GAMM</name>
<comment type="subunit">
    <text evidence="5">Binds ribosomal protein uS19.</text>
</comment>
<keyword evidence="3 5" id="KW-0698">rRNA processing</keyword>
<keyword evidence="2 5" id="KW-0690">Ribosome biogenesis</keyword>
<evidence type="ECO:0000256" key="5">
    <source>
        <dbReference type="HAMAP-Rule" id="MF_00014"/>
    </source>
</evidence>
<dbReference type="AlphaFoldDB" id="A0A177NUT0"/>
<dbReference type="InterPro" id="IPR036976">
    <property type="entry name" value="RimM_N_sf"/>
</dbReference>
<dbReference type="PANTHER" id="PTHR33692">
    <property type="entry name" value="RIBOSOME MATURATION FACTOR RIMM"/>
    <property type="match status" value="1"/>
</dbReference>
<proteinExistence type="inferred from homology"/>
<evidence type="ECO:0000256" key="4">
    <source>
        <dbReference type="ARBA" id="ARBA00023186"/>
    </source>
</evidence>
<dbReference type="Pfam" id="PF01782">
    <property type="entry name" value="RimM"/>
    <property type="match status" value="1"/>
</dbReference>